<proteinExistence type="inferred from homology"/>
<dbReference type="SUPFAM" id="SSF52540">
    <property type="entry name" value="P-loop containing nucleoside triphosphate hydrolases"/>
    <property type="match status" value="1"/>
</dbReference>
<evidence type="ECO:0000313" key="9">
    <source>
        <dbReference type="EMBL" id="SFK84479.1"/>
    </source>
</evidence>
<protein>
    <submittedName>
        <fullName evidence="9">Oligopeptide transport system ATP-binding protein</fullName>
    </submittedName>
</protein>
<dbReference type="NCBIfam" id="TIGR01727">
    <property type="entry name" value="oligo_HPY"/>
    <property type="match status" value="1"/>
</dbReference>
<dbReference type="EMBL" id="FOSQ01000008">
    <property type="protein sequence ID" value="SFK84479.1"/>
    <property type="molecule type" value="Genomic_DNA"/>
</dbReference>
<dbReference type="InterPro" id="IPR017871">
    <property type="entry name" value="ABC_transporter-like_CS"/>
</dbReference>
<accession>A0A1I4CVW4</accession>
<dbReference type="InterPro" id="IPR003439">
    <property type="entry name" value="ABC_transporter-like_ATP-bd"/>
</dbReference>
<dbReference type="InterPro" id="IPR003593">
    <property type="entry name" value="AAA+_ATPase"/>
</dbReference>
<evidence type="ECO:0000256" key="1">
    <source>
        <dbReference type="ARBA" id="ARBA00004417"/>
    </source>
</evidence>
<dbReference type="RefSeq" id="WP_092961635.1">
    <property type="nucleotide sequence ID" value="NZ_FOSQ01000008.1"/>
</dbReference>
<dbReference type="GO" id="GO:0055085">
    <property type="term" value="P:transmembrane transport"/>
    <property type="evidence" value="ECO:0007669"/>
    <property type="project" value="UniProtKB-ARBA"/>
</dbReference>
<evidence type="ECO:0000256" key="4">
    <source>
        <dbReference type="ARBA" id="ARBA00022475"/>
    </source>
</evidence>
<keyword evidence="10" id="KW-1185">Reference proteome</keyword>
<dbReference type="InterPro" id="IPR027417">
    <property type="entry name" value="P-loop_NTPase"/>
</dbReference>
<keyword evidence="4" id="KW-1003">Cell membrane</keyword>
<comment type="similarity">
    <text evidence="2">Belongs to the ABC transporter superfamily.</text>
</comment>
<dbReference type="AlphaFoldDB" id="A0A1I4CVW4"/>
<feature type="domain" description="ABC transporter" evidence="8">
    <location>
        <begin position="5"/>
        <end position="251"/>
    </location>
</feature>
<dbReference type="Pfam" id="PF08352">
    <property type="entry name" value="oligo_HPY"/>
    <property type="match status" value="1"/>
</dbReference>
<dbReference type="PANTHER" id="PTHR43297">
    <property type="entry name" value="OLIGOPEPTIDE TRANSPORT ATP-BINDING PROTEIN APPD"/>
    <property type="match status" value="1"/>
</dbReference>
<dbReference type="Gene3D" id="3.40.50.300">
    <property type="entry name" value="P-loop containing nucleotide triphosphate hydrolases"/>
    <property type="match status" value="1"/>
</dbReference>
<evidence type="ECO:0000256" key="7">
    <source>
        <dbReference type="ARBA" id="ARBA00023136"/>
    </source>
</evidence>
<keyword evidence="7" id="KW-0472">Membrane</keyword>
<dbReference type="OrthoDB" id="37801at2"/>
<dbReference type="CDD" id="cd03257">
    <property type="entry name" value="ABC_NikE_OppD_transporters"/>
    <property type="match status" value="1"/>
</dbReference>
<dbReference type="GO" id="GO:0005886">
    <property type="term" value="C:plasma membrane"/>
    <property type="evidence" value="ECO:0007669"/>
    <property type="project" value="UniProtKB-SubCell"/>
</dbReference>
<dbReference type="SMART" id="SM00382">
    <property type="entry name" value="AAA"/>
    <property type="match status" value="1"/>
</dbReference>
<dbReference type="Proteomes" id="UP000199473">
    <property type="component" value="Unassembled WGS sequence"/>
</dbReference>
<dbReference type="InterPro" id="IPR050388">
    <property type="entry name" value="ABC_Ni/Peptide_Import"/>
</dbReference>
<organism evidence="9 10">
    <name type="scientific">Falsiroseomonas stagni DSM 19981</name>
    <dbReference type="NCBI Taxonomy" id="1123062"/>
    <lineage>
        <taxon>Bacteria</taxon>
        <taxon>Pseudomonadati</taxon>
        <taxon>Pseudomonadota</taxon>
        <taxon>Alphaproteobacteria</taxon>
        <taxon>Acetobacterales</taxon>
        <taxon>Roseomonadaceae</taxon>
        <taxon>Falsiroseomonas</taxon>
    </lineage>
</organism>
<dbReference type="PANTHER" id="PTHR43297:SF2">
    <property type="entry name" value="DIPEPTIDE TRANSPORT ATP-BINDING PROTEIN DPPD"/>
    <property type="match status" value="1"/>
</dbReference>
<keyword evidence="5" id="KW-0547">Nucleotide-binding</keyword>
<reference evidence="9 10" key="1">
    <citation type="submission" date="2016-10" db="EMBL/GenBank/DDBJ databases">
        <authorList>
            <person name="de Groot N.N."/>
        </authorList>
    </citation>
    <scope>NUCLEOTIDE SEQUENCE [LARGE SCALE GENOMIC DNA]</scope>
    <source>
        <strain evidence="9 10">DSM 19981</strain>
    </source>
</reference>
<comment type="subcellular location">
    <subcellularLocation>
        <location evidence="1">Cell inner membrane</location>
        <topology evidence="1">Peripheral membrane protein</topology>
    </subcellularLocation>
</comment>
<dbReference type="InterPro" id="IPR013563">
    <property type="entry name" value="Oligopep_ABC_C"/>
</dbReference>
<dbReference type="GO" id="GO:0005524">
    <property type="term" value="F:ATP binding"/>
    <property type="evidence" value="ECO:0007669"/>
    <property type="project" value="UniProtKB-KW"/>
</dbReference>
<keyword evidence="3" id="KW-0813">Transport</keyword>
<name>A0A1I4CVW4_9PROT</name>
<keyword evidence="6 9" id="KW-0067">ATP-binding</keyword>
<evidence type="ECO:0000259" key="8">
    <source>
        <dbReference type="PROSITE" id="PS50893"/>
    </source>
</evidence>
<dbReference type="STRING" id="1123062.SAMN02745775_108193"/>
<dbReference type="Pfam" id="PF00005">
    <property type="entry name" value="ABC_tran"/>
    <property type="match status" value="1"/>
</dbReference>
<evidence type="ECO:0000256" key="5">
    <source>
        <dbReference type="ARBA" id="ARBA00022741"/>
    </source>
</evidence>
<evidence type="ECO:0000256" key="6">
    <source>
        <dbReference type="ARBA" id="ARBA00022840"/>
    </source>
</evidence>
<gene>
    <name evidence="9" type="ORF">SAMN02745775_108193</name>
</gene>
<dbReference type="GO" id="GO:0015833">
    <property type="term" value="P:peptide transport"/>
    <property type="evidence" value="ECO:0007669"/>
    <property type="project" value="InterPro"/>
</dbReference>
<evidence type="ECO:0000313" key="10">
    <source>
        <dbReference type="Proteomes" id="UP000199473"/>
    </source>
</evidence>
<sequence>MSALLRVEALSVAFGKTEVLDGVSFDIAPGEVLGIVGESGSGKSMTALAMMGLLPPGGRIASGRIVFEDVEVSRLPERELAKMRGARMAMIFQEPMASLNPVLTVGEQIAEVLRHHRGMDRRSAHNEAVSLLKLVEVAAAERRVDEYPHQLSGGMRQRAMIAIALACRPRLLVADEPTTALDATVQAGILDLLRGLRQEFGMAVLLITHDLGVVADICERVVVMYAGRVAETGDAGAIFAEPGHPYTQALLAAIPRLEGPIGTLPAIAGVVPSPADFPPGCRFAPRCPHAIPACEAAAPVLRALAGGTQAACIRAEHAA</sequence>
<dbReference type="PROSITE" id="PS50893">
    <property type="entry name" value="ABC_TRANSPORTER_2"/>
    <property type="match status" value="1"/>
</dbReference>
<evidence type="ECO:0000256" key="2">
    <source>
        <dbReference type="ARBA" id="ARBA00005417"/>
    </source>
</evidence>
<evidence type="ECO:0000256" key="3">
    <source>
        <dbReference type="ARBA" id="ARBA00022448"/>
    </source>
</evidence>
<dbReference type="GO" id="GO:0016887">
    <property type="term" value="F:ATP hydrolysis activity"/>
    <property type="evidence" value="ECO:0007669"/>
    <property type="project" value="InterPro"/>
</dbReference>
<dbReference type="FunFam" id="3.40.50.300:FF:000016">
    <property type="entry name" value="Oligopeptide ABC transporter ATP-binding component"/>
    <property type="match status" value="1"/>
</dbReference>
<dbReference type="PROSITE" id="PS00211">
    <property type="entry name" value="ABC_TRANSPORTER_1"/>
    <property type="match status" value="1"/>
</dbReference>